<feature type="chain" id="PRO_5041449994" evidence="2">
    <location>
        <begin position="20"/>
        <end position="278"/>
    </location>
</feature>
<keyword evidence="4" id="KW-1185">Reference proteome</keyword>
<feature type="region of interest" description="Disordered" evidence="1">
    <location>
        <begin position="110"/>
        <end position="130"/>
    </location>
</feature>
<reference evidence="3" key="1">
    <citation type="submission" date="2023-06" db="EMBL/GenBank/DDBJ databases">
        <title>Genome-scale phylogeny and comparative genomics of the fungal order Sordariales.</title>
        <authorList>
            <consortium name="Lawrence Berkeley National Laboratory"/>
            <person name="Hensen N."/>
            <person name="Bonometti L."/>
            <person name="Westerberg I."/>
            <person name="Brannstrom I.O."/>
            <person name="Guillou S."/>
            <person name="Cros-Aarteil S."/>
            <person name="Calhoun S."/>
            <person name="Haridas S."/>
            <person name="Kuo A."/>
            <person name="Mondo S."/>
            <person name="Pangilinan J."/>
            <person name="Riley R."/>
            <person name="Labutti K."/>
            <person name="Andreopoulos B."/>
            <person name="Lipzen A."/>
            <person name="Chen C."/>
            <person name="Yanf M."/>
            <person name="Daum C."/>
            <person name="Ng V."/>
            <person name="Clum A."/>
            <person name="Steindorff A."/>
            <person name="Ohm R."/>
            <person name="Martin F."/>
            <person name="Silar P."/>
            <person name="Natvig D."/>
            <person name="Lalanne C."/>
            <person name="Gautier V."/>
            <person name="Ament-Velasquez S.L."/>
            <person name="Kruys A."/>
            <person name="Hutchinson M.I."/>
            <person name="Powell A.J."/>
            <person name="Barry K."/>
            <person name="Miller A.N."/>
            <person name="Grigoriev I.V."/>
            <person name="Debuchy R."/>
            <person name="Gladieux P."/>
            <person name="Thoren M.H."/>
            <person name="Johannesson H."/>
        </authorList>
    </citation>
    <scope>NUCLEOTIDE SEQUENCE</scope>
    <source>
        <strain evidence="3">SMH2532-1</strain>
    </source>
</reference>
<name>A0AA40CLS3_9PEZI</name>
<evidence type="ECO:0000313" key="4">
    <source>
        <dbReference type="Proteomes" id="UP001174936"/>
    </source>
</evidence>
<keyword evidence="2" id="KW-0732">Signal</keyword>
<evidence type="ECO:0000256" key="2">
    <source>
        <dbReference type="SAM" id="SignalP"/>
    </source>
</evidence>
<organism evidence="3 4">
    <name type="scientific">Cercophora newfieldiana</name>
    <dbReference type="NCBI Taxonomy" id="92897"/>
    <lineage>
        <taxon>Eukaryota</taxon>
        <taxon>Fungi</taxon>
        <taxon>Dikarya</taxon>
        <taxon>Ascomycota</taxon>
        <taxon>Pezizomycotina</taxon>
        <taxon>Sordariomycetes</taxon>
        <taxon>Sordariomycetidae</taxon>
        <taxon>Sordariales</taxon>
        <taxon>Lasiosphaeriaceae</taxon>
        <taxon>Cercophora</taxon>
    </lineage>
</organism>
<dbReference type="EMBL" id="JAULSV010000005">
    <property type="protein sequence ID" value="KAK0643190.1"/>
    <property type="molecule type" value="Genomic_DNA"/>
</dbReference>
<comment type="caution">
    <text evidence="3">The sequence shown here is derived from an EMBL/GenBank/DDBJ whole genome shotgun (WGS) entry which is preliminary data.</text>
</comment>
<dbReference type="AlphaFoldDB" id="A0AA40CLS3"/>
<proteinExistence type="predicted"/>
<accession>A0AA40CLS3</accession>
<gene>
    <name evidence="3" type="ORF">B0T16DRAFT_415474</name>
</gene>
<feature type="signal peptide" evidence="2">
    <location>
        <begin position="1"/>
        <end position="19"/>
    </location>
</feature>
<evidence type="ECO:0000313" key="3">
    <source>
        <dbReference type="EMBL" id="KAK0643190.1"/>
    </source>
</evidence>
<protein>
    <submittedName>
        <fullName evidence="3">Uncharacterized protein</fullName>
    </submittedName>
</protein>
<feature type="compositionally biased region" description="Basic and acidic residues" evidence="1">
    <location>
        <begin position="120"/>
        <end position="130"/>
    </location>
</feature>
<sequence>MHSITIASIMVAAATLTTAAPAVQRRANTKFYNCSFNGFRGDCSVDPCAISWCPDYNPNTYEPAQPVIEAPKPVDPAPVAKYYVCASNGFKGYCTTDPCYQPWCPDGPNGAEPPTGTPQEPEKAPEPVPEVKKTPSQWYVCASNGFAGMCSVDACNVAWCPDYKPKTYEPVSVTVSKRDSTVCVAGTGYFQSCSNGFRGCCRGDACGSTTGWCADYKPWTYEPVTKVETVPVPVPAPVEVPVSVPADCAPGTGFYQVCGNGFKGCCKSDACTLGYCPY</sequence>
<dbReference type="Proteomes" id="UP001174936">
    <property type="component" value="Unassembled WGS sequence"/>
</dbReference>
<evidence type="ECO:0000256" key="1">
    <source>
        <dbReference type="SAM" id="MobiDB-lite"/>
    </source>
</evidence>